<dbReference type="SUPFAM" id="SSF110581">
    <property type="entry name" value="Indigoidine synthase A-like"/>
    <property type="match status" value="1"/>
</dbReference>
<dbReference type="GO" id="GO:0046113">
    <property type="term" value="P:nucleobase catabolic process"/>
    <property type="evidence" value="ECO:0007669"/>
    <property type="project" value="UniProtKB-UniRule"/>
</dbReference>
<evidence type="ECO:0000256" key="2">
    <source>
        <dbReference type="ARBA" id="ARBA00022801"/>
    </source>
</evidence>
<keyword evidence="4 6" id="KW-0456">Lyase</keyword>
<reference evidence="7 8" key="1">
    <citation type="submission" date="2018-12" db="EMBL/GenBank/DDBJ databases">
        <title>Genome Sequence of Candidatus Viridilinea halotolerans isolated from saline sulfide-rich spring.</title>
        <authorList>
            <person name="Grouzdev D.S."/>
            <person name="Burganskaya E.I."/>
            <person name="Krutkina M.S."/>
            <person name="Sukhacheva M.V."/>
            <person name="Gorlenko V.M."/>
        </authorList>
    </citation>
    <scope>NUCLEOTIDE SEQUENCE [LARGE SCALE GENOMIC DNA]</scope>
    <source>
        <strain evidence="7">Chok-6</strain>
    </source>
</reference>
<keyword evidence="5 6" id="KW-0326">Glycosidase</keyword>
<comment type="cofactor">
    <cofactor evidence="6">
        <name>Mn(2+)</name>
        <dbReference type="ChEBI" id="CHEBI:29035"/>
    </cofactor>
    <text evidence="6">Binds 1 Mn(2+) ion per subunit.</text>
</comment>
<evidence type="ECO:0000256" key="3">
    <source>
        <dbReference type="ARBA" id="ARBA00023211"/>
    </source>
</evidence>
<feature type="binding site" evidence="6">
    <location>
        <position position="104"/>
    </location>
    <ligand>
        <name>substrate</name>
    </ligand>
</feature>
<organism evidence="7 8">
    <name type="scientific">Candidatus Viridilinea halotolerans</name>
    <dbReference type="NCBI Taxonomy" id="2491704"/>
    <lineage>
        <taxon>Bacteria</taxon>
        <taxon>Bacillati</taxon>
        <taxon>Chloroflexota</taxon>
        <taxon>Chloroflexia</taxon>
        <taxon>Chloroflexales</taxon>
        <taxon>Chloroflexineae</taxon>
        <taxon>Oscillochloridaceae</taxon>
        <taxon>Candidatus Viridilinea</taxon>
    </lineage>
</organism>
<comment type="function">
    <text evidence="6">Catalyzes the reversible cleavage of pseudouridine 5'-phosphate (PsiMP) to ribose 5-phosphate and uracil. Functions biologically in the cleavage direction, as part of a pseudouridine degradation pathway.</text>
</comment>
<protein>
    <recommendedName>
        <fullName evidence="6">Pseudouridine-5'-phosphate glycosidase</fullName>
        <shortName evidence="6">PsiMP glycosidase</shortName>
        <ecNumber evidence="6">4.2.1.70</ecNumber>
    </recommendedName>
</protein>
<dbReference type="EC" id="4.2.1.70" evidence="6"/>
<dbReference type="InterPro" id="IPR007342">
    <property type="entry name" value="PsuG"/>
</dbReference>
<comment type="similarity">
    <text evidence="6">Belongs to the pseudouridine-5'-phosphate glycosidase family.</text>
</comment>
<dbReference type="PANTHER" id="PTHR42909">
    <property type="entry name" value="ZGC:136858"/>
    <property type="match status" value="1"/>
</dbReference>
<dbReference type="HAMAP" id="MF_01876">
    <property type="entry name" value="PsiMP_glycosidase"/>
    <property type="match status" value="1"/>
</dbReference>
<dbReference type="GO" id="GO:0046872">
    <property type="term" value="F:metal ion binding"/>
    <property type="evidence" value="ECO:0007669"/>
    <property type="project" value="UniProtKB-KW"/>
</dbReference>
<evidence type="ECO:0000313" key="7">
    <source>
        <dbReference type="EMBL" id="RRR70152.1"/>
    </source>
</evidence>
<evidence type="ECO:0000313" key="8">
    <source>
        <dbReference type="Proteomes" id="UP000280307"/>
    </source>
</evidence>
<feature type="binding site" evidence="6">
    <location>
        <position position="84"/>
    </location>
    <ligand>
        <name>substrate</name>
    </ligand>
</feature>
<evidence type="ECO:0000256" key="4">
    <source>
        <dbReference type="ARBA" id="ARBA00023239"/>
    </source>
</evidence>
<comment type="catalytic activity">
    <reaction evidence="6">
        <text>D-ribose 5-phosphate + uracil = psi-UMP + H2O</text>
        <dbReference type="Rhea" id="RHEA:18337"/>
        <dbReference type="ChEBI" id="CHEBI:15377"/>
        <dbReference type="ChEBI" id="CHEBI:17568"/>
        <dbReference type="ChEBI" id="CHEBI:58380"/>
        <dbReference type="ChEBI" id="CHEBI:78346"/>
        <dbReference type="EC" id="4.2.1.70"/>
    </reaction>
</comment>
<evidence type="ECO:0000256" key="6">
    <source>
        <dbReference type="HAMAP-Rule" id="MF_01876"/>
    </source>
</evidence>
<dbReference type="GO" id="GO:0004730">
    <property type="term" value="F:pseudouridylate synthase activity"/>
    <property type="evidence" value="ECO:0007669"/>
    <property type="project" value="UniProtKB-UniRule"/>
</dbReference>
<feature type="active site" description="Proton donor" evidence="6">
    <location>
        <position position="22"/>
    </location>
</feature>
<keyword evidence="3 6" id="KW-0464">Manganese</keyword>
<dbReference type="InterPro" id="IPR022830">
    <property type="entry name" value="Indigdn_synthA-like"/>
</dbReference>
<evidence type="ECO:0000256" key="5">
    <source>
        <dbReference type="ARBA" id="ARBA00023295"/>
    </source>
</evidence>
<feature type="binding site" evidence="6">
    <location>
        <begin position="138"/>
        <end position="140"/>
    </location>
    <ligand>
        <name>substrate</name>
    </ligand>
</feature>
<dbReference type="GO" id="GO:0005737">
    <property type="term" value="C:cytoplasm"/>
    <property type="evidence" value="ECO:0007669"/>
    <property type="project" value="TreeGrafter"/>
</dbReference>
<accession>A0A426TXD7</accession>
<dbReference type="Gene3D" id="3.40.1790.10">
    <property type="entry name" value="Indigoidine synthase domain"/>
    <property type="match status" value="1"/>
</dbReference>
<evidence type="ECO:0000256" key="1">
    <source>
        <dbReference type="ARBA" id="ARBA00022723"/>
    </source>
</evidence>
<dbReference type="GO" id="GO:0016798">
    <property type="term" value="F:hydrolase activity, acting on glycosyl bonds"/>
    <property type="evidence" value="ECO:0007669"/>
    <property type="project" value="UniProtKB-KW"/>
</dbReference>
<proteinExistence type="inferred from homology"/>
<feature type="active site" description="Nucleophile" evidence="6">
    <location>
        <position position="157"/>
    </location>
</feature>
<gene>
    <name evidence="6" type="primary">psuG</name>
    <name evidence="7" type="ORF">EI684_13765</name>
</gene>
<dbReference type="Proteomes" id="UP000280307">
    <property type="component" value="Unassembled WGS sequence"/>
</dbReference>
<dbReference type="PANTHER" id="PTHR42909:SF1">
    <property type="entry name" value="CARBOHYDRATE KINASE PFKB DOMAIN-CONTAINING PROTEIN"/>
    <property type="match status" value="1"/>
</dbReference>
<name>A0A426TXD7_9CHLR</name>
<comment type="subunit">
    <text evidence="6">Homotrimer.</text>
</comment>
<sequence length="305" mass="31139">MLHLAADVAQALDEQRPVVALESTVISHGLPYPQNLAVALALEEEVRAAGAVPATIGVVAGRLVVGMDGAALERFATKREQVRKLTRRDLAVAVAQGADGATTVAATMALAAAAGISVFATGGIGGVHRGAELNWDVSADLTELGRTPVLVVCAGAKAILDLSATLEYLETLGVPVVGYQCHEFPAFYSAQSGLPVSARADDAAAAAHLWRVQRALAPMASPGGMLLCVPPPPTVALGRTAVEAALGRALAQATQKNVRGPDVTPFLLAAMAEETNGESVATNIALLRQNTAVAAAVAVALTRQP</sequence>
<dbReference type="AlphaFoldDB" id="A0A426TXD7"/>
<dbReference type="Pfam" id="PF04227">
    <property type="entry name" value="Indigoidine_A"/>
    <property type="match status" value="1"/>
</dbReference>
<keyword evidence="2 6" id="KW-0378">Hydrolase</keyword>
<dbReference type="EMBL" id="RSAS01000549">
    <property type="protein sequence ID" value="RRR70152.1"/>
    <property type="molecule type" value="Genomic_DNA"/>
</dbReference>
<keyword evidence="1 6" id="KW-0479">Metal-binding</keyword>
<feature type="binding site" evidence="6">
    <location>
        <position position="136"/>
    </location>
    <ligand>
        <name>Mn(2+)</name>
        <dbReference type="ChEBI" id="CHEBI:29035"/>
    </ligand>
</feature>
<comment type="caution">
    <text evidence="7">The sequence shown here is derived from an EMBL/GenBank/DDBJ whole genome shotgun (WGS) entry which is preliminary data.</text>
</comment>